<evidence type="ECO:0000256" key="1">
    <source>
        <dbReference type="ARBA" id="ARBA00000799"/>
    </source>
</evidence>
<dbReference type="AlphaFoldDB" id="A0A9W6JRD0"/>
<dbReference type="Pfam" id="PF00425">
    <property type="entry name" value="Chorismate_bind"/>
    <property type="match status" value="1"/>
</dbReference>
<dbReference type="NCBIfam" id="TIGR00543">
    <property type="entry name" value="isochor_syn"/>
    <property type="match status" value="1"/>
</dbReference>
<feature type="domain" description="Chorismate-utilising enzyme C-terminal" evidence="7">
    <location>
        <begin position="124"/>
        <end position="382"/>
    </location>
</feature>
<comment type="catalytic activity">
    <reaction evidence="1">
        <text>chorismate = isochorismate</text>
        <dbReference type="Rhea" id="RHEA:18985"/>
        <dbReference type="ChEBI" id="CHEBI:29748"/>
        <dbReference type="ChEBI" id="CHEBI:29780"/>
        <dbReference type="EC" id="5.4.4.2"/>
    </reaction>
</comment>
<dbReference type="SUPFAM" id="SSF56322">
    <property type="entry name" value="ADC synthase"/>
    <property type="match status" value="1"/>
</dbReference>
<evidence type="ECO:0000256" key="6">
    <source>
        <dbReference type="SAM" id="MobiDB-lite"/>
    </source>
</evidence>
<evidence type="ECO:0000313" key="8">
    <source>
        <dbReference type="EMBL" id="GLK82351.1"/>
    </source>
</evidence>
<dbReference type="EC" id="5.4.4.2" evidence="3"/>
<protein>
    <recommendedName>
        <fullName evidence="3">isochorismate synthase</fullName>
        <ecNumber evidence="3">5.4.4.2</ecNumber>
    </recommendedName>
    <alternativeName>
        <fullName evidence="5">Isochorismate mutase</fullName>
    </alternativeName>
</protein>
<evidence type="ECO:0000256" key="5">
    <source>
        <dbReference type="ARBA" id="ARBA00041564"/>
    </source>
</evidence>
<dbReference type="GO" id="GO:0008909">
    <property type="term" value="F:isochorismate synthase activity"/>
    <property type="evidence" value="ECO:0007669"/>
    <property type="project" value="UniProtKB-EC"/>
</dbReference>
<gene>
    <name evidence="8" type="primary">dhbC</name>
    <name evidence="8" type="ORF">GCM10017653_04200</name>
</gene>
<feature type="compositionally biased region" description="Basic and acidic residues" evidence="6">
    <location>
        <begin position="219"/>
        <end position="230"/>
    </location>
</feature>
<evidence type="ECO:0000256" key="4">
    <source>
        <dbReference type="ARBA" id="ARBA00023235"/>
    </source>
</evidence>
<dbReference type="PANTHER" id="PTHR42839:SF2">
    <property type="entry name" value="ISOCHORISMATE SYNTHASE ENTC"/>
    <property type="match status" value="1"/>
</dbReference>
<evidence type="ECO:0000313" key="9">
    <source>
        <dbReference type="Proteomes" id="UP001143330"/>
    </source>
</evidence>
<comment type="caution">
    <text evidence="8">The sequence shown here is derived from an EMBL/GenBank/DDBJ whole genome shotgun (WGS) entry which is preliminary data.</text>
</comment>
<evidence type="ECO:0000259" key="7">
    <source>
        <dbReference type="Pfam" id="PF00425"/>
    </source>
</evidence>
<evidence type="ECO:0000256" key="3">
    <source>
        <dbReference type="ARBA" id="ARBA00012824"/>
    </source>
</evidence>
<reference evidence="8" key="2">
    <citation type="submission" date="2023-01" db="EMBL/GenBank/DDBJ databases">
        <authorList>
            <person name="Sun Q."/>
            <person name="Evtushenko L."/>
        </authorList>
    </citation>
    <scope>NUCLEOTIDE SEQUENCE</scope>
    <source>
        <strain evidence="8">VKM B-2789</strain>
    </source>
</reference>
<dbReference type="InterPro" id="IPR005801">
    <property type="entry name" value="ADC_synthase"/>
</dbReference>
<keyword evidence="4" id="KW-0413">Isomerase</keyword>
<reference evidence="8" key="1">
    <citation type="journal article" date="2014" name="Int. J. Syst. Evol. Microbiol.">
        <title>Complete genome sequence of Corynebacterium casei LMG S-19264T (=DSM 44701T), isolated from a smear-ripened cheese.</title>
        <authorList>
            <consortium name="US DOE Joint Genome Institute (JGI-PGF)"/>
            <person name="Walter F."/>
            <person name="Albersmeier A."/>
            <person name="Kalinowski J."/>
            <person name="Ruckert C."/>
        </authorList>
    </citation>
    <scope>NUCLEOTIDE SEQUENCE</scope>
    <source>
        <strain evidence="8">VKM B-2789</strain>
    </source>
</reference>
<keyword evidence="9" id="KW-1185">Reference proteome</keyword>
<dbReference type="EMBL" id="BSFM01000002">
    <property type="protein sequence ID" value="GLK82351.1"/>
    <property type="molecule type" value="Genomic_DNA"/>
</dbReference>
<dbReference type="Proteomes" id="UP001143330">
    <property type="component" value="Unassembled WGS sequence"/>
</dbReference>
<accession>A0A9W6JRD0</accession>
<dbReference type="InterPro" id="IPR004561">
    <property type="entry name" value="IsoChor_synthase"/>
</dbReference>
<organism evidence="8 9">
    <name type="scientific">Ancylobacter defluvii</name>
    <dbReference type="NCBI Taxonomy" id="1282440"/>
    <lineage>
        <taxon>Bacteria</taxon>
        <taxon>Pseudomonadati</taxon>
        <taxon>Pseudomonadota</taxon>
        <taxon>Alphaproteobacteria</taxon>
        <taxon>Hyphomicrobiales</taxon>
        <taxon>Xanthobacteraceae</taxon>
        <taxon>Ancylobacter</taxon>
    </lineage>
</organism>
<dbReference type="RefSeq" id="WP_271180497.1">
    <property type="nucleotide sequence ID" value="NZ_BSFM01000002.1"/>
</dbReference>
<sequence length="403" mass="42220">MTKALVMKTPEMTGDEAGAVAPSVVAPSSFVLVGVGETVVANGCRPIPAAAGASLARQVSEALVGAAALVGALPYERARPAHLLRPTEWSRLPGRFTARAFGPPVLLRGGDTPHWQVTAEPSLAAYRTSVAEVLRRMENRPELRKVVLSRALRLSGDRPIDPRALLSRLAEDPAATAFSVPLPSTDGATRLLVGATPELLVSRRGEAMFSHPLAGSARRSSDPARDREAAENLAASTKDSREHREVVTAILDLLAPYCRELSTPEGTQLVSTASMWHLGTRIVGRLRDTTLSSLELAALLHPTPAVCGTPRDAAAELIAELEGHDRGFYAGAVGWCDAAGDGDWHVALRCAEISGGEAWLHAGAGIVPGSDPVAEGEETAAKFAAMLRALGLDEAIAFEGAAA</sequence>
<feature type="region of interest" description="Disordered" evidence="6">
    <location>
        <begin position="211"/>
        <end position="240"/>
    </location>
</feature>
<evidence type="ECO:0000256" key="2">
    <source>
        <dbReference type="ARBA" id="ARBA00005297"/>
    </source>
</evidence>
<proteinExistence type="inferred from homology"/>
<name>A0A9W6JRD0_9HYPH</name>
<comment type="similarity">
    <text evidence="2">Belongs to the isochorismate synthase family.</text>
</comment>
<dbReference type="Gene3D" id="3.60.120.10">
    <property type="entry name" value="Anthranilate synthase"/>
    <property type="match status" value="1"/>
</dbReference>
<dbReference type="InterPro" id="IPR015890">
    <property type="entry name" value="Chorismate_C"/>
</dbReference>
<dbReference type="PANTHER" id="PTHR42839">
    <property type="entry name" value="ISOCHORISMATE SYNTHASE ENTC"/>
    <property type="match status" value="1"/>
</dbReference>